<sequence>MPVAAWMRSSVATLLFFSGYVSAYDVLVSVTGAIIGNTCTVAGNSENISVDLGVVATNQFRGIGDVGNHLSPFTIYLEDCGPTFNGVRVSFSAPPDDNNSDVVKSSAGDASGVGIQLLDHQKNPLALNAFSPIYGAGQDSRVEMHFYARLIATQQSVTVGTLSATATYTLEYQ</sequence>
<dbReference type="RefSeq" id="WP_138095638.1">
    <property type="nucleotide sequence ID" value="NZ_CP040428.1"/>
</dbReference>
<evidence type="ECO:0000313" key="3">
    <source>
        <dbReference type="EMBL" id="QCT19761.1"/>
    </source>
</evidence>
<dbReference type="PANTHER" id="PTHR33420:SF25">
    <property type="entry name" value="PROTEIN FIMF"/>
    <property type="match status" value="1"/>
</dbReference>
<dbReference type="AlphaFoldDB" id="A0A4P8YGM5"/>
<dbReference type="GO" id="GO:0043709">
    <property type="term" value="P:cell adhesion involved in single-species biofilm formation"/>
    <property type="evidence" value="ECO:0007669"/>
    <property type="project" value="TreeGrafter"/>
</dbReference>
<accession>A0A4P8YGM5</accession>
<evidence type="ECO:0000259" key="2">
    <source>
        <dbReference type="Pfam" id="PF00419"/>
    </source>
</evidence>
<dbReference type="KEGG" id="izh:FEM41_08905"/>
<evidence type="ECO:0000313" key="4">
    <source>
        <dbReference type="Proteomes" id="UP000302163"/>
    </source>
</evidence>
<gene>
    <name evidence="3" type="ORF">FEM41_08905</name>
</gene>
<dbReference type="InterPro" id="IPR008966">
    <property type="entry name" value="Adhesion_dom_sf"/>
</dbReference>
<dbReference type="GO" id="GO:0009289">
    <property type="term" value="C:pilus"/>
    <property type="evidence" value="ECO:0007669"/>
    <property type="project" value="InterPro"/>
</dbReference>
<evidence type="ECO:0000256" key="1">
    <source>
        <dbReference type="SAM" id="SignalP"/>
    </source>
</evidence>
<dbReference type="PANTHER" id="PTHR33420">
    <property type="entry name" value="FIMBRIAL SUBUNIT ELFA-RELATED"/>
    <property type="match status" value="1"/>
</dbReference>
<proteinExistence type="predicted"/>
<keyword evidence="4" id="KW-1185">Reference proteome</keyword>
<dbReference type="EMBL" id="CP040428">
    <property type="protein sequence ID" value="QCT19761.1"/>
    <property type="molecule type" value="Genomic_DNA"/>
</dbReference>
<dbReference type="Pfam" id="PF00419">
    <property type="entry name" value="Fimbrial"/>
    <property type="match status" value="1"/>
</dbReference>
<reference evidence="3 4" key="1">
    <citation type="submission" date="2019-05" db="EMBL/GenBank/DDBJ databases">
        <title>Complete genome sequence of Izhakiella calystegiae KSNA2, an endophyte isolated from beach morning glory (Calystegia soldanella).</title>
        <authorList>
            <person name="Jiang L."/>
            <person name="Jeong J.C."/>
            <person name="Kim C.Y."/>
            <person name="Kim D.H."/>
            <person name="Kim S.W."/>
            <person name="Lee j."/>
        </authorList>
    </citation>
    <scope>NUCLEOTIDE SEQUENCE [LARGE SCALE GENOMIC DNA]</scope>
    <source>
        <strain evidence="3 4">KSNA2</strain>
    </source>
</reference>
<feature type="signal peptide" evidence="1">
    <location>
        <begin position="1"/>
        <end position="23"/>
    </location>
</feature>
<dbReference type="Proteomes" id="UP000302163">
    <property type="component" value="Chromosome"/>
</dbReference>
<dbReference type="InterPro" id="IPR036937">
    <property type="entry name" value="Adhesion_dom_fimbrial_sf"/>
</dbReference>
<dbReference type="SUPFAM" id="SSF49401">
    <property type="entry name" value="Bacterial adhesins"/>
    <property type="match status" value="1"/>
</dbReference>
<dbReference type="InterPro" id="IPR050263">
    <property type="entry name" value="Bact_Fimbrial_Adh_Pro"/>
</dbReference>
<feature type="domain" description="Fimbrial-type adhesion" evidence="2">
    <location>
        <begin position="29"/>
        <end position="173"/>
    </location>
</feature>
<name>A0A4P8YGM5_9ENTR</name>
<dbReference type="OrthoDB" id="6896277at2"/>
<dbReference type="Gene3D" id="2.60.40.1090">
    <property type="entry name" value="Fimbrial-type adhesion domain"/>
    <property type="match status" value="1"/>
</dbReference>
<protein>
    <submittedName>
        <fullName evidence="3">Type 1 fimbrial protein</fullName>
    </submittedName>
</protein>
<feature type="chain" id="PRO_5020301593" evidence="1">
    <location>
        <begin position="24"/>
        <end position="173"/>
    </location>
</feature>
<dbReference type="InterPro" id="IPR000259">
    <property type="entry name" value="Adhesion_dom_fimbrial"/>
</dbReference>
<keyword evidence="1" id="KW-0732">Signal</keyword>
<organism evidence="3 4">
    <name type="scientific">Jejubacter calystegiae</name>
    <dbReference type="NCBI Taxonomy" id="2579935"/>
    <lineage>
        <taxon>Bacteria</taxon>
        <taxon>Pseudomonadati</taxon>
        <taxon>Pseudomonadota</taxon>
        <taxon>Gammaproteobacteria</taxon>
        <taxon>Enterobacterales</taxon>
        <taxon>Enterobacteriaceae</taxon>
        <taxon>Jejubacter</taxon>
    </lineage>
</organism>